<protein>
    <submittedName>
        <fullName evidence="6">FMN-binding glutamate synthase family protein</fullName>
        <ecNumber evidence="6">1.4.-.-</ecNumber>
    </submittedName>
</protein>
<keyword evidence="4" id="KW-0812">Transmembrane</keyword>
<evidence type="ECO:0000256" key="4">
    <source>
        <dbReference type="SAM" id="Phobius"/>
    </source>
</evidence>
<organism evidence="6 7">
    <name type="scientific">Congregibacter variabilis</name>
    <dbReference type="NCBI Taxonomy" id="3081200"/>
    <lineage>
        <taxon>Bacteria</taxon>
        <taxon>Pseudomonadati</taxon>
        <taxon>Pseudomonadota</taxon>
        <taxon>Gammaproteobacteria</taxon>
        <taxon>Cellvibrionales</taxon>
        <taxon>Halieaceae</taxon>
        <taxon>Congregibacter</taxon>
    </lineage>
</organism>
<evidence type="ECO:0000259" key="5">
    <source>
        <dbReference type="Pfam" id="PF01645"/>
    </source>
</evidence>
<dbReference type="EMBL" id="CP136864">
    <property type="protein sequence ID" value="WOJ92114.1"/>
    <property type="molecule type" value="Genomic_DNA"/>
</dbReference>
<dbReference type="InterPro" id="IPR013785">
    <property type="entry name" value="Aldolase_TIM"/>
</dbReference>
<dbReference type="GO" id="GO:0016491">
    <property type="term" value="F:oxidoreductase activity"/>
    <property type="evidence" value="ECO:0007669"/>
    <property type="project" value="UniProtKB-KW"/>
</dbReference>
<dbReference type="SUPFAM" id="SSF51395">
    <property type="entry name" value="FMN-linked oxidoreductases"/>
    <property type="match status" value="1"/>
</dbReference>
<dbReference type="Proteomes" id="UP001626537">
    <property type="component" value="Chromosome"/>
</dbReference>
<dbReference type="InterPro" id="IPR002932">
    <property type="entry name" value="Glu_synthdom"/>
</dbReference>
<dbReference type="PIRSF" id="PIRSF006429">
    <property type="entry name" value="GOGAT_lg_2"/>
    <property type="match status" value="1"/>
</dbReference>
<dbReference type="RefSeq" id="WP_407346693.1">
    <property type="nucleotide sequence ID" value="NZ_CP136864.1"/>
</dbReference>
<dbReference type="InterPro" id="IPR024188">
    <property type="entry name" value="GltB"/>
</dbReference>
<keyword evidence="6" id="KW-0560">Oxidoreductase</keyword>
<sequence length="513" mass="55970">MEMSELHRLAQGIIEGGALLLAFLVVIAGLTVLVMYLVDITQTEQTIRRNYPVVGRFRYFFEHLGEFFRQYFFALDREELPFNRAERSWVYRAAKQVDSTVAFGSTRPLTQEGDIIFLNSPFPTLEEDTVEPRPVTIGAEHSKQPYTTSSILNISGMSYGAISRPAITALAAGAGEAGIWMNTGEGGLSPYHLQGGCDIVFQIGTAKYGVRDAAGNLDDDKLREVAAHEQVRMFEIKMSQGAKPGKGGILPGGKVTPEIAKIRGIPEHSDSISPNGHMDVRSVDDLLDMIERVRGVTGKPVGFKMVVGQLDFFDELFTNIHHRGIASAPDFITIDSADGGTGAAPEELIDYVGMPLNESLPIVVDMLQEFGLRERIKVIASGKMISPGKVAWALACGADFCTSARGFMFALGCIQALQCNKNTCPTGIATHDKELQRGLVPEEKRKRVAAYAKAVARGVGVIAHSCGAPEPRGLERRHMRVIEGGGLSHNMTERFPTRSIRSEYGQATSDRHS</sequence>
<feature type="region of interest" description="Disordered" evidence="3">
    <location>
        <begin position="488"/>
        <end position="513"/>
    </location>
</feature>
<gene>
    <name evidence="6" type="ORF">R0135_09975</name>
</gene>
<keyword evidence="4" id="KW-0472">Membrane</keyword>
<evidence type="ECO:0000313" key="6">
    <source>
        <dbReference type="EMBL" id="WOJ92114.1"/>
    </source>
</evidence>
<dbReference type="EC" id="1.4.-.-" evidence="6"/>
<feature type="domain" description="Glutamate synthase" evidence="5">
    <location>
        <begin position="134"/>
        <end position="467"/>
    </location>
</feature>
<comment type="similarity">
    <text evidence="1 2">Belongs to the glutamate synthase family.</text>
</comment>
<feature type="transmembrane region" description="Helical" evidence="4">
    <location>
        <begin position="12"/>
        <end position="38"/>
    </location>
</feature>
<keyword evidence="4" id="KW-1133">Transmembrane helix</keyword>
<evidence type="ECO:0000256" key="1">
    <source>
        <dbReference type="ARBA" id="ARBA00009716"/>
    </source>
</evidence>
<dbReference type="CDD" id="cd02808">
    <property type="entry name" value="GltS_FMN"/>
    <property type="match status" value="1"/>
</dbReference>
<name>A0ABZ0HZX7_9GAMM</name>
<reference evidence="6 7" key="1">
    <citation type="submission" date="2023-10" db="EMBL/GenBank/DDBJ databases">
        <title>Two novel species belonging to the OM43/NOR5 clade.</title>
        <authorList>
            <person name="Park M."/>
        </authorList>
    </citation>
    <scope>NUCLEOTIDE SEQUENCE [LARGE SCALE GENOMIC DNA]</scope>
    <source>
        <strain evidence="6 7">IMCC43200</strain>
    </source>
</reference>
<dbReference type="PANTHER" id="PTHR43819">
    <property type="entry name" value="ARCHAEAL-TYPE GLUTAMATE SYNTHASE [NADPH]"/>
    <property type="match status" value="1"/>
</dbReference>
<dbReference type="Gene3D" id="3.20.20.70">
    <property type="entry name" value="Aldolase class I"/>
    <property type="match status" value="1"/>
</dbReference>
<evidence type="ECO:0000313" key="7">
    <source>
        <dbReference type="Proteomes" id="UP001626537"/>
    </source>
</evidence>
<accession>A0ABZ0HZX7</accession>
<keyword evidence="7" id="KW-1185">Reference proteome</keyword>
<evidence type="ECO:0000256" key="2">
    <source>
        <dbReference type="PIRNR" id="PIRNR006429"/>
    </source>
</evidence>
<proteinExistence type="inferred from homology"/>
<evidence type="ECO:0000256" key="3">
    <source>
        <dbReference type="SAM" id="MobiDB-lite"/>
    </source>
</evidence>
<dbReference type="PANTHER" id="PTHR43819:SF1">
    <property type="entry name" value="ARCHAEAL-TYPE GLUTAMATE SYNTHASE [NADPH]"/>
    <property type="match status" value="1"/>
</dbReference>
<dbReference type="Pfam" id="PF01645">
    <property type="entry name" value="Glu_synthase"/>
    <property type="match status" value="1"/>
</dbReference>